<dbReference type="Proteomes" id="UP001293718">
    <property type="component" value="Unassembled WGS sequence"/>
</dbReference>
<dbReference type="PANTHER" id="PTHR43537">
    <property type="entry name" value="TRANSCRIPTIONAL REGULATOR, GNTR FAMILY"/>
    <property type="match status" value="1"/>
</dbReference>
<dbReference type="PANTHER" id="PTHR43537:SF44">
    <property type="entry name" value="GNTR FAMILY REGULATORY PROTEIN"/>
    <property type="match status" value="1"/>
</dbReference>
<evidence type="ECO:0000256" key="3">
    <source>
        <dbReference type="ARBA" id="ARBA00023163"/>
    </source>
</evidence>
<accession>A0ABU5IC64</accession>
<evidence type="ECO:0000256" key="1">
    <source>
        <dbReference type="ARBA" id="ARBA00023015"/>
    </source>
</evidence>
<evidence type="ECO:0000256" key="2">
    <source>
        <dbReference type="ARBA" id="ARBA00023125"/>
    </source>
</evidence>
<name>A0ABU5IC64_9BURK</name>
<gene>
    <name evidence="5" type="ORF">SM757_08945</name>
</gene>
<evidence type="ECO:0000313" key="6">
    <source>
        <dbReference type="Proteomes" id="UP001293718"/>
    </source>
</evidence>
<feature type="domain" description="HTH gntR-type" evidence="4">
    <location>
        <begin position="10"/>
        <end position="78"/>
    </location>
</feature>
<keyword evidence="6" id="KW-1185">Reference proteome</keyword>
<evidence type="ECO:0000259" key="4">
    <source>
        <dbReference type="PROSITE" id="PS50949"/>
    </source>
</evidence>
<keyword evidence="2" id="KW-0238">DNA-binding</keyword>
<dbReference type="Pfam" id="PF07729">
    <property type="entry name" value="FCD"/>
    <property type="match status" value="1"/>
</dbReference>
<dbReference type="InterPro" id="IPR008920">
    <property type="entry name" value="TF_FadR/GntR_C"/>
</dbReference>
<proteinExistence type="predicted"/>
<dbReference type="InterPro" id="IPR011711">
    <property type="entry name" value="GntR_C"/>
</dbReference>
<dbReference type="InterPro" id="IPR036390">
    <property type="entry name" value="WH_DNA-bd_sf"/>
</dbReference>
<comment type="caution">
    <text evidence="5">The sequence shown here is derived from an EMBL/GenBank/DDBJ whole genome shotgun (WGS) entry which is preliminary data.</text>
</comment>
<dbReference type="InterPro" id="IPR000524">
    <property type="entry name" value="Tscrpt_reg_HTH_GntR"/>
</dbReference>
<dbReference type="InterPro" id="IPR036388">
    <property type="entry name" value="WH-like_DNA-bd_sf"/>
</dbReference>
<sequence>MTTKSPAPRATFQEQVLEQLGRDICSGRYKPGVVLPPEGELCERFAFSRIVIREAVKSLSAKGMLDVRRKVGTVVLDPRHWNLFDPDVIAWRAQSTVVDPAMTRDLMELRRIVEPAAARLAARRATEQERQALRSAYAAMERAVAGEGDYVTADLAFHATVLSAAGNQFVRQMQEAMNAILKASFRISSEKPGGPAFTLPMHEALCQAIEEADEKAAELASLRLIEQAEADLLEQLQIEQHASAQVA</sequence>
<dbReference type="EMBL" id="JAXOJX010000011">
    <property type="protein sequence ID" value="MDZ5456702.1"/>
    <property type="molecule type" value="Genomic_DNA"/>
</dbReference>
<dbReference type="SMART" id="SM00345">
    <property type="entry name" value="HTH_GNTR"/>
    <property type="match status" value="1"/>
</dbReference>
<keyword evidence="1" id="KW-0805">Transcription regulation</keyword>
<keyword evidence="3" id="KW-0804">Transcription</keyword>
<dbReference type="SMART" id="SM00895">
    <property type="entry name" value="FCD"/>
    <property type="match status" value="1"/>
</dbReference>
<dbReference type="RefSeq" id="WP_322465158.1">
    <property type="nucleotide sequence ID" value="NZ_JAXOJX010000011.1"/>
</dbReference>
<dbReference type="SUPFAM" id="SSF46785">
    <property type="entry name" value="Winged helix' DNA-binding domain"/>
    <property type="match status" value="1"/>
</dbReference>
<reference evidence="5 6" key="1">
    <citation type="submission" date="2023-11" db="EMBL/GenBank/DDBJ databases">
        <title>Draft genome of Azohydromonas lata strain H1 (DSM1123), a polyhydroxyalkanoate producer.</title>
        <authorList>
            <person name="Traversa D."/>
            <person name="D'Addabbo P."/>
            <person name="Pazzani C."/>
            <person name="Manzari C."/>
            <person name="Chiara M."/>
            <person name="Scrascia M."/>
        </authorList>
    </citation>
    <scope>NUCLEOTIDE SEQUENCE [LARGE SCALE GENOMIC DNA]</scope>
    <source>
        <strain evidence="5 6">H1</strain>
    </source>
</reference>
<protein>
    <submittedName>
        <fullName evidence="5">FadR/GntR family transcriptional regulator</fullName>
    </submittedName>
</protein>
<dbReference type="PRINTS" id="PR00035">
    <property type="entry name" value="HTHGNTR"/>
</dbReference>
<organism evidence="5 6">
    <name type="scientific">Azohydromonas lata</name>
    <dbReference type="NCBI Taxonomy" id="45677"/>
    <lineage>
        <taxon>Bacteria</taxon>
        <taxon>Pseudomonadati</taxon>
        <taxon>Pseudomonadota</taxon>
        <taxon>Betaproteobacteria</taxon>
        <taxon>Burkholderiales</taxon>
        <taxon>Sphaerotilaceae</taxon>
        <taxon>Azohydromonas</taxon>
    </lineage>
</organism>
<dbReference type="Pfam" id="PF00392">
    <property type="entry name" value="GntR"/>
    <property type="match status" value="1"/>
</dbReference>
<evidence type="ECO:0000313" key="5">
    <source>
        <dbReference type="EMBL" id="MDZ5456702.1"/>
    </source>
</evidence>
<dbReference type="SUPFAM" id="SSF48008">
    <property type="entry name" value="GntR ligand-binding domain-like"/>
    <property type="match status" value="1"/>
</dbReference>
<dbReference type="CDD" id="cd07377">
    <property type="entry name" value="WHTH_GntR"/>
    <property type="match status" value="1"/>
</dbReference>
<dbReference type="PROSITE" id="PS50949">
    <property type="entry name" value="HTH_GNTR"/>
    <property type="match status" value="1"/>
</dbReference>
<dbReference type="Gene3D" id="1.20.120.530">
    <property type="entry name" value="GntR ligand-binding domain-like"/>
    <property type="match status" value="1"/>
</dbReference>
<dbReference type="Gene3D" id="1.10.10.10">
    <property type="entry name" value="Winged helix-like DNA-binding domain superfamily/Winged helix DNA-binding domain"/>
    <property type="match status" value="1"/>
</dbReference>